<dbReference type="PANTHER" id="PTHR11225:SF4">
    <property type="entry name" value="NUCLEAR PORE COMPLEX PROTEIN NUP93"/>
    <property type="match status" value="1"/>
</dbReference>
<dbReference type="EMBL" id="CP144519">
    <property type="protein sequence ID" value="WWC66561.1"/>
    <property type="molecule type" value="Genomic_DNA"/>
</dbReference>
<evidence type="ECO:0000313" key="7">
    <source>
        <dbReference type="EMBL" id="WWC66561.1"/>
    </source>
</evidence>
<reference evidence="7" key="2">
    <citation type="submission" date="2013-07" db="EMBL/GenBank/DDBJ databases">
        <authorList>
            <consortium name="The Broad Institute Genome Sequencing Platform"/>
            <person name="Cuomo C."/>
            <person name="Litvintseva A."/>
            <person name="Chen Y."/>
            <person name="Heitman J."/>
            <person name="Sun S."/>
            <person name="Springer D."/>
            <person name="Dromer F."/>
            <person name="Young S.K."/>
            <person name="Zeng Q."/>
            <person name="Gargeya S."/>
            <person name="Fitzgerald M."/>
            <person name="Abouelleil A."/>
            <person name="Alvarado L."/>
            <person name="Berlin A.M."/>
            <person name="Chapman S.B."/>
            <person name="Dewar J."/>
            <person name="Goldberg J."/>
            <person name="Griggs A."/>
            <person name="Gujja S."/>
            <person name="Hansen M."/>
            <person name="Howarth C."/>
            <person name="Imamovic A."/>
            <person name="Larimer J."/>
            <person name="McCowan C."/>
            <person name="Murphy C."/>
            <person name="Pearson M."/>
            <person name="Priest M."/>
            <person name="Roberts A."/>
            <person name="Saif S."/>
            <person name="Shea T."/>
            <person name="Sykes S."/>
            <person name="Wortman J."/>
            <person name="Nusbaum C."/>
            <person name="Birren B."/>
        </authorList>
    </citation>
    <scope>NUCLEOTIDE SEQUENCE</scope>
    <source>
        <strain evidence="7">CBS 10737</strain>
    </source>
</reference>
<evidence type="ECO:0000256" key="2">
    <source>
        <dbReference type="ARBA" id="ARBA00010186"/>
    </source>
</evidence>
<dbReference type="EMBL" id="KI894007">
    <property type="protein sequence ID" value="OCF53560.1"/>
    <property type="molecule type" value="Genomic_DNA"/>
</dbReference>
<keyword evidence="4" id="KW-0811">Translocation</keyword>
<protein>
    <recommendedName>
        <fullName evidence="4">Nuclear pore protein</fullName>
    </recommendedName>
</protein>
<keyword evidence="3 4" id="KW-0539">Nucleus</keyword>
<keyword evidence="4" id="KW-0906">Nuclear pore complex</keyword>
<dbReference type="GO" id="GO:0006606">
    <property type="term" value="P:protein import into nucleus"/>
    <property type="evidence" value="ECO:0007669"/>
    <property type="project" value="TreeGrafter"/>
</dbReference>
<reference evidence="7" key="4">
    <citation type="submission" date="2024-02" db="EMBL/GenBank/DDBJ databases">
        <title>Comparative genomics of Cryptococcus and Kwoniella reveals pathogenesis evolution and contrasting modes of karyotype evolution via chromosome fusion or intercentromeric recombination.</title>
        <authorList>
            <person name="Coelho M.A."/>
            <person name="David-Palma M."/>
            <person name="Shea T."/>
            <person name="Bowers K."/>
            <person name="McGinley-Smith S."/>
            <person name="Mohammad A.W."/>
            <person name="Gnirke A."/>
            <person name="Yurkov A.M."/>
            <person name="Nowrousian M."/>
            <person name="Sun S."/>
            <person name="Cuomo C.A."/>
            <person name="Heitman J."/>
        </authorList>
    </citation>
    <scope>NUCLEOTIDE SEQUENCE</scope>
    <source>
        <strain evidence="7">CBS 10737</strain>
    </source>
</reference>
<dbReference type="GO" id="GO:0016973">
    <property type="term" value="P:poly(A)+ mRNA export from nucleus"/>
    <property type="evidence" value="ECO:0007669"/>
    <property type="project" value="TreeGrafter"/>
</dbReference>
<keyword evidence="4" id="KW-0653">Protein transport</keyword>
<dbReference type="STRING" id="1296096.A0A1B9IE63"/>
<dbReference type="PANTHER" id="PTHR11225">
    <property type="entry name" value="NUCLEAR PORE COMPLEX PROTEIN NUP93 NUCLEOPORIN NUP93 DEAD EYE PROTEIN"/>
    <property type="match status" value="1"/>
</dbReference>
<dbReference type="GO" id="GO:0017056">
    <property type="term" value="F:structural constituent of nuclear pore"/>
    <property type="evidence" value="ECO:0007669"/>
    <property type="project" value="InterPro"/>
</dbReference>
<evidence type="ECO:0000313" key="8">
    <source>
        <dbReference type="Proteomes" id="UP000094020"/>
    </source>
</evidence>
<name>A0A1B9IE63_9TREE</name>
<keyword evidence="8" id="KW-1185">Reference proteome</keyword>
<comment type="subcellular location">
    <subcellularLocation>
        <location evidence="1">Nucleus envelope</location>
    </subcellularLocation>
    <subcellularLocation>
        <location evidence="4">Nucleus</location>
        <location evidence="4">Nuclear pore complex</location>
    </subcellularLocation>
</comment>
<feature type="region of interest" description="Disordered" evidence="5">
    <location>
        <begin position="97"/>
        <end position="127"/>
    </location>
</feature>
<dbReference type="Proteomes" id="UP000094020">
    <property type="component" value="Chromosome 1"/>
</dbReference>
<feature type="region of interest" description="Disordered" evidence="5">
    <location>
        <begin position="1"/>
        <end position="26"/>
    </location>
</feature>
<keyword evidence="4" id="KW-0813">Transport</keyword>
<reference evidence="6" key="3">
    <citation type="submission" date="2016-07" db="EMBL/GenBank/DDBJ databases">
        <title>Evolution of pathogenesis and genome organization in the Tremellales.</title>
        <authorList>
            <person name="Cuomo C."/>
            <person name="Litvintseva A."/>
            <person name="Heitman J."/>
            <person name="Chen Y."/>
            <person name="Sun S."/>
            <person name="Springer D."/>
            <person name="Dromer F."/>
            <person name="Young S."/>
            <person name="Zeng Q."/>
            <person name="Chapman S."/>
            <person name="Gujja S."/>
            <person name="Saif S."/>
            <person name="Birren B."/>
        </authorList>
    </citation>
    <scope>NUCLEOTIDE SEQUENCE</scope>
    <source>
        <strain evidence="6">CBS 10737</strain>
    </source>
</reference>
<proteinExistence type="inferred from homology"/>
<reference evidence="6" key="1">
    <citation type="submission" date="2013-07" db="EMBL/GenBank/DDBJ databases">
        <title>The Genome Sequence of Cryptococcus pinus CBS10737.</title>
        <authorList>
            <consortium name="The Broad Institute Genome Sequencing Platform"/>
            <person name="Cuomo C."/>
            <person name="Litvintseva A."/>
            <person name="Chen Y."/>
            <person name="Heitman J."/>
            <person name="Sun S."/>
            <person name="Springer D."/>
            <person name="Dromer F."/>
            <person name="Young S.K."/>
            <person name="Zeng Q."/>
            <person name="Gargeya S."/>
            <person name="Fitzgerald M."/>
            <person name="Abouelleil A."/>
            <person name="Alvarado L."/>
            <person name="Berlin A.M."/>
            <person name="Chapman S.B."/>
            <person name="Dewar J."/>
            <person name="Goldberg J."/>
            <person name="Griggs A."/>
            <person name="Gujja S."/>
            <person name="Hansen M."/>
            <person name="Howarth C."/>
            <person name="Imamovic A."/>
            <person name="Larimer J."/>
            <person name="McCowan C."/>
            <person name="Murphy C."/>
            <person name="Pearson M."/>
            <person name="Priest M."/>
            <person name="Roberts A."/>
            <person name="Saif S."/>
            <person name="Shea T."/>
            <person name="Sykes S."/>
            <person name="Wortman J."/>
            <person name="Nusbaum C."/>
            <person name="Birren B."/>
        </authorList>
    </citation>
    <scope>NUCLEOTIDE SEQUENCE [LARGE SCALE GENOMIC DNA]</scope>
    <source>
        <strain evidence="6">CBS 10737</strain>
    </source>
</reference>
<sequence length="978" mass="110166">MNDSTLKSSQYGGLGGSTSSRPPANTTLSSLLAQANSLNEVEYDSELPQIRFGIDDIERMSETVAGRGKKGKNERGEGFGLLSNLGVNTSQLTHNISQLPNAAETSTRPRRRRQQPQHRIEPLGDIGPSYGIGDGDIGAWGRNWHEMVILGGIEVQRQRTIKSFQKQFQQRIIQNWEIEKARLLQDELGVTDDEIAGLVGSSDGGLAASALGKSALGASTRRFPMAQSQLGKSTSESREGGLVMHTKMVRYERVIGDLNQRRLRKEPFELCQALEETVKGDSRHPLLPASYHILAYLTYEPSLRESADYASTSTETFAPGEPVQERQYASAYLGDQKSNYATLLRGRLVMGGKRFLERDFERHVEEVIAKNPKEAALGGVPGIRNKIRAFVDVTLRSKESRDAYRAESVNGSLLWAQTYYLVRCGYTDEALNLIAENQQHISRDDWSFPGAFKSALSSTERRLSKTQRDQLYNDFNSHIRNNPNVDQFKYALYKLIGRFELNKKSVKVASTTEDWMWLQLSLVRENFNKDIDLPQDQYDLVDLGKLLLKFGNDKFDSNGTKPLSWFNLLLFTAQFEKAIAYLYSKPQLKTDAVHFAVALSYYGLLRVPSKGEEADLLITDDADVSYLNFARLIKQYISPFFRLEPQTALQYAYLVSLASDSPNPAIGQKQKQLALELVRDIVLSSKSWSKLLGSVRADGTKETGLIEKDLKLLKLNDEADYLKNVVLSAAEQSLLDSSLIDSIELYHLAGNYNKVIESVNKTLGQSLSSTSRNDGGNHSNSLEFSQDNLQSVGLSGAFGGTNDIYQLSQKVYNVYEKDFTKRTKVSKINWETLEILLKLKLGLKQFNEENRPDLALETFKSTKLLPLLDNDNNDLNSSNSILKYSENFKFFLDSNSSNNNKLNLNLDEIILTTMKCLNLLSKNLKNSQYGDHSRIIQLNLLKFQSQCLIQFSSLLRLRLGSDVYRQLSSMSKFFYFFQ</sequence>
<dbReference type="InterPro" id="IPR007231">
    <property type="entry name" value="Nucleoporin_int_Nup93/Nic96"/>
</dbReference>
<dbReference type="GO" id="GO:0005643">
    <property type="term" value="C:nuclear pore"/>
    <property type="evidence" value="ECO:0007669"/>
    <property type="project" value="UniProtKB-SubCell"/>
</dbReference>
<gene>
    <name evidence="6" type="ORF">I206_00865</name>
    <name evidence="7" type="ORF">I206_100464</name>
</gene>
<organism evidence="6">
    <name type="scientific">Kwoniella pini CBS 10737</name>
    <dbReference type="NCBI Taxonomy" id="1296096"/>
    <lineage>
        <taxon>Eukaryota</taxon>
        <taxon>Fungi</taxon>
        <taxon>Dikarya</taxon>
        <taxon>Basidiomycota</taxon>
        <taxon>Agaricomycotina</taxon>
        <taxon>Tremellomycetes</taxon>
        <taxon>Tremellales</taxon>
        <taxon>Cryptococcaceae</taxon>
        <taxon>Kwoniella</taxon>
    </lineage>
</organism>
<evidence type="ECO:0000256" key="3">
    <source>
        <dbReference type="ARBA" id="ARBA00023242"/>
    </source>
</evidence>
<accession>A0A1B9IE63</accession>
<dbReference type="Pfam" id="PF04097">
    <property type="entry name" value="Nic96"/>
    <property type="match status" value="1"/>
</dbReference>
<keyword evidence="4" id="KW-0472">Membrane</keyword>
<dbReference type="AlphaFoldDB" id="A0A1B9IE63"/>
<dbReference type="KEGG" id="kpin:30169234"/>
<comment type="similarity">
    <text evidence="2 4">Belongs to the nucleoporin interacting component (NIC) family.</text>
</comment>
<evidence type="ECO:0000256" key="5">
    <source>
        <dbReference type="SAM" id="MobiDB-lite"/>
    </source>
</evidence>
<evidence type="ECO:0000256" key="1">
    <source>
        <dbReference type="ARBA" id="ARBA00004259"/>
    </source>
</evidence>
<dbReference type="GeneID" id="30169234"/>
<keyword evidence="4" id="KW-0509">mRNA transport</keyword>
<evidence type="ECO:0000313" key="6">
    <source>
        <dbReference type="EMBL" id="OCF53560.1"/>
    </source>
</evidence>
<dbReference type="RefSeq" id="XP_019014779.1">
    <property type="nucleotide sequence ID" value="XM_019152641.1"/>
</dbReference>
<feature type="compositionally biased region" description="Polar residues" evidence="5">
    <location>
        <begin position="97"/>
        <end position="106"/>
    </location>
</feature>
<dbReference type="OrthoDB" id="1918363at2759"/>
<evidence type="ECO:0000256" key="4">
    <source>
        <dbReference type="RuleBase" id="RU364035"/>
    </source>
</evidence>